<evidence type="ECO:0000259" key="2">
    <source>
        <dbReference type="Pfam" id="PF22599"/>
    </source>
</evidence>
<evidence type="ECO:0000313" key="3">
    <source>
        <dbReference type="EMBL" id="SDF10480.1"/>
    </source>
</evidence>
<feature type="signal peptide" evidence="1">
    <location>
        <begin position="1"/>
        <end position="22"/>
    </location>
</feature>
<dbReference type="eggNOG" id="COG0342">
    <property type="taxonomic scope" value="Bacteria"/>
</dbReference>
<feature type="chain" id="PRO_5010353704" description="SecDF P1 head subdomain domain-containing protein" evidence="1">
    <location>
        <begin position="23"/>
        <end position="149"/>
    </location>
</feature>
<reference evidence="4" key="1">
    <citation type="submission" date="2016-10" db="EMBL/GenBank/DDBJ databases">
        <authorList>
            <person name="Varghese N."/>
            <person name="Submissions S."/>
        </authorList>
    </citation>
    <scope>NUCLEOTIDE SEQUENCE [LARGE SCALE GENOMIC DNA]</scope>
    <source>
        <strain evidence="4">DSM 24729</strain>
    </source>
</reference>
<dbReference type="InterPro" id="IPR054384">
    <property type="entry name" value="SecDF_P1_head"/>
</dbReference>
<keyword evidence="4" id="KW-1185">Reference proteome</keyword>
<dbReference type="AlphaFoldDB" id="A0A1G7ICN4"/>
<proteinExistence type="predicted"/>
<protein>
    <recommendedName>
        <fullName evidence="2">SecDF P1 head subdomain domain-containing protein</fullName>
    </recommendedName>
</protein>
<dbReference type="EMBL" id="FNBD01000007">
    <property type="protein sequence ID" value="SDF10480.1"/>
    <property type="molecule type" value="Genomic_DNA"/>
</dbReference>
<dbReference type="RefSeq" id="WP_024480004.1">
    <property type="nucleotide sequence ID" value="NZ_CANLPS010000005.1"/>
</dbReference>
<evidence type="ECO:0000256" key="1">
    <source>
        <dbReference type="SAM" id="SignalP"/>
    </source>
</evidence>
<sequence>MFLKIFPLIIGMFLATASYSQAKPMSRDTISGLYLTKNYDGFTGDNYETLILQDTPSIYLSDIKEVSQSFNYLGKPSVHLVLNTLGSAKLKEITTEFTGEPLVIYFGKKIVLAPTMMSPITGGQLEISSNLTLQETDGMVRWLKSRIGN</sequence>
<name>A0A1G7ICN4_9FLAO</name>
<gene>
    <name evidence="3" type="ORF">SAMN04487992_107167</name>
</gene>
<dbReference type="Proteomes" id="UP000182114">
    <property type="component" value="Unassembled WGS sequence"/>
</dbReference>
<accession>A0A1G7ICN4</accession>
<feature type="domain" description="SecDF P1 head subdomain" evidence="2">
    <location>
        <begin position="46"/>
        <end position="143"/>
    </location>
</feature>
<keyword evidence="1" id="KW-0732">Signal</keyword>
<dbReference type="Gene3D" id="3.30.1360.200">
    <property type="match status" value="1"/>
</dbReference>
<dbReference type="Pfam" id="PF22599">
    <property type="entry name" value="SecDF_P1_head"/>
    <property type="match status" value="1"/>
</dbReference>
<organism evidence="3 4">
    <name type="scientific">Cellulophaga baltica</name>
    <dbReference type="NCBI Taxonomy" id="76594"/>
    <lineage>
        <taxon>Bacteria</taxon>
        <taxon>Pseudomonadati</taxon>
        <taxon>Bacteroidota</taxon>
        <taxon>Flavobacteriia</taxon>
        <taxon>Flavobacteriales</taxon>
        <taxon>Flavobacteriaceae</taxon>
        <taxon>Cellulophaga</taxon>
    </lineage>
</organism>
<evidence type="ECO:0000313" key="4">
    <source>
        <dbReference type="Proteomes" id="UP000182114"/>
    </source>
</evidence>